<dbReference type="InterPro" id="IPR019874">
    <property type="entry name" value="RF_methyltr_PrmC"/>
</dbReference>
<dbReference type="RefSeq" id="WP_304098817.1">
    <property type="nucleotide sequence ID" value="NZ_DRGY01000030.1"/>
</dbReference>
<dbReference type="CDD" id="cd02440">
    <property type="entry name" value="AdoMet_MTases"/>
    <property type="match status" value="1"/>
</dbReference>
<keyword evidence="1 5" id="KW-0489">Methyltransferase</keyword>
<dbReference type="InterPro" id="IPR040758">
    <property type="entry name" value="PrmC_N"/>
</dbReference>
<dbReference type="FunFam" id="3.40.50.150:FF:000053">
    <property type="entry name" value="Release factor glutamine methyltransferase"/>
    <property type="match status" value="1"/>
</dbReference>
<comment type="catalytic activity">
    <reaction evidence="4 5">
        <text>L-glutaminyl-[peptide chain release factor] + S-adenosyl-L-methionine = N(5)-methyl-L-glutaminyl-[peptide chain release factor] + S-adenosyl-L-homocysteine + H(+)</text>
        <dbReference type="Rhea" id="RHEA:42896"/>
        <dbReference type="Rhea" id="RHEA-COMP:10271"/>
        <dbReference type="Rhea" id="RHEA-COMP:10272"/>
        <dbReference type="ChEBI" id="CHEBI:15378"/>
        <dbReference type="ChEBI" id="CHEBI:30011"/>
        <dbReference type="ChEBI" id="CHEBI:57856"/>
        <dbReference type="ChEBI" id="CHEBI:59789"/>
        <dbReference type="ChEBI" id="CHEBI:61891"/>
        <dbReference type="EC" id="2.1.1.297"/>
    </reaction>
</comment>
<feature type="binding site" evidence="5">
    <location>
        <position position="145"/>
    </location>
    <ligand>
        <name>S-adenosyl-L-methionine</name>
        <dbReference type="ChEBI" id="CHEBI:59789"/>
    </ligand>
</feature>
<dbReference type="InterPro" id="IPR004556">
    <property type="entry name" value="HemK-like"/>
</dbReference>
<reference evidence="8" key="1">
    <citation type="journal article" date="2020" name="mSystems">
        <title>Genome- and Community-Level Interaction Insights into Carbon Utilization and Element Cycling Functions of Hydrothermarchaeota in Hydrothermal Sediment.</title>
        <authorList>
            <person name="Zhou Z."/>
            <person name="Liu Y."/>
            <person name="Xu W."/>
            <person name="Pan J."/>
            <person name="Luo Z.H."/>
            <person name="Li M."/>
        </authorList>
    </citation>
    <scope>NUCLEOTIDE SEQUENCE [LARGE SCALE GENOMIC DNA]</scope>
    <source>
        <strain evidence="8">HyVt-357</strain>
    </source>
</reference>
<protein>
    <recommendedName>
        <fullName evidence="5">Release factor glutamine methyltransferase</fullName>
        <shortName evidence="5">RF MTase</shortName>
        <ecNumber evidence="5">2.1.1.297</ecNumber>
    </recommendedName>
    <alternativeName>
        <fullName evidence="5">N5-glutamine methyltransferase PrmC</fullName>
    </alternativeName>
    <alternativeName>
        <fullName evidence="5">Protein-(glutamine-N5) MTase PrmC</fullName>
    </alternativeName>
    <alternativeName>
        <fullName evidence="5">Protein-glutamine N-methyltransferase PrmC</fullName>
    </alternativeName>
</protein>
<gene>
    <name evidence="5 8" type="primary">prmC</name>
    <name evidence="8" type="ORF">ENI00_03395</name>
</gene>
<evidence type="ECO:0000259" key="6">
    <source>
        <dbReference type="Pfam" id="PF05175"/>
    </source>
</evidence>
<evidence type="ECO:0000256" key="4">
    <source>
        <dbReference type="ARBA" id="ARBA00048391"/>
    </source>
</evidence>
<dbReference type="SUPFAM" id="SSF53335">
    <property type="entry name" value="S-adenosyl-L-methionine-dependent methyltransferases"/>
    <property type="match status" value="1"/>
</dbReference>
<dbReference type="EC" id="2.1.1.297" evidence="5"/>
<dbReference type="HAMAP" id="MF_02126">
    <property type="entry name" value="RF_methyltr_PrmC"/>
    <property type="match status" value="1"/>
</dbReference>
<dbReference type="Gene3D" id="3.40.50.150">
    <property type="entry name" value="Vaccinia Virus protein VP39"/>
    <property type="match status" value="1"/>
</dbReference>
<keyword evidence="3 5" id="KW-0949">S-adenosyl-L-methionine</keyword>
<dbReference type="GO" id="GO:0032259">
    <property type="term" value="P:methylation"/>
    <property type="evidence" value="ECO:0007669"/>
    <property type="project" value="UniProtKB-KW"/>
</dbReference>
<evidence type="ECO:0000313" key="8">
    <source>
        <dbReference type="EMBL" id="HEA51364.1"/>
    </source>
</evidence>
<proteinExistence type="inferred from homology"/>
<feature type="binding site" evidence="5">
    <location>
        <begin position="122"/>
        <end position="126"/>
    </location>
    <ligand>
        <name>S-adenosyl-L-methionine</name>
        <dbReference type="ChEBI" id="CHEBI:59789"/>
    </ligand>
</feature>
<feature type="domain" description="Methyltransferase small" evidence="6">
    <location>
        <begin position="114"/>
        <end position="196"/>
    </location>
</feature>
<keyword evidence="2 5" id="KW-0808">Transferase</keyword>
<evidence type="ECO:0000256" key="2">
    <source>
        <dbReference type="ARBA" id="ARBA00022679"/>
    </source>
</evidence>
<evidence type="ECO:0000259" key="7">
    <source>
        <dbReference type="Pfam" id="PF17827"/>
    </source>
</evidence>
<dbReference type="InterPro" id="IPR050320">
    <property type="entry name" value="N5-glutamine_MTase"/>
</dbReference>
<dbReference type="InterPro" id="IPR029063">
    <property type="entry name" value="SAM-dependent_MTases_sf"/>
</dbReference>
<dbReference type="Pfam" id="PF17827">
    <property type="entry name" value="PrmC_N"/>
    <property type="match status" value="1"/>
</dbReference>
<feature type="binding site" evidence="5">
    <location>
        <position position="187"/>
    </location>
    <ligand>
        <name>S-adenosyl-L-methionine</name>
        <dbReference type="ChEBI" id="CHEBI:59789"/>
    </ligand>
</feature>
<dbReference type="PANTHER" id="PTHR18895:SF74">
    <property type="entry name" value="MTRF1L RELEASE FACTOR GLUTAMINE METHYLTRANSFERASE"/>
    <property type="match status" value="1"/>
</dbReference>
<evidence type="ECO:0000256" key="3">
    <source>
        <dbReference type="ARBA" id="ARBA00022691"/>
    </source>
</evidence>
<comment type="similarity">
    <text evidence="5">Belongs to the protein N5-glutamine methyltransferase family. PrmC subfamily.</text>
</comment>
<dbReference type="PROSITE" id="PS00092">
    <property type="entry name" value="N6_MTASE"/>
    <property type="match status" value="1"/>
</dbReference>
<comment type="caution">
    <text evidence="8">The sequence shown here is derived from an EMBL/GenBank/DDBJ whole genome shotgun (WGS) entry which is preliminary data.</text>
</comment>
<evidence type="ECO:0000256" key="1">
    <source>
        <dbReference type="ARBA" id="ARBA00022603"/>
    </source>
</evidence>
<dbReference type="NCBIfam" id="TIGR00536">
    <property type="entry name" value="hemK_fam"/>
    <property type="match status" value="1"/>
</dbReference>
<dbReference type="InterPro" id="IPR007848">
    <property type="entry name" value="Small_mtfrase_dom"/>
</dbReference>
<feature type="binding site" evidence="5">
    <location>
        <begin position="187"/>
        <end position="190"/>
    </location>
    <ligand>
        <name>substrate</name>
    </ligand>
</feature>
<dbReference type="NCBIfam" id="TIGR03534">
    <property type="entry name" value="RF_mod_PrmC"/>
    <property type="match status" value="1"/>
</dbReference>
<dbReference type="GO" id="GO:0003676">
    <property type="term" value="F:nucleic acid binding"/>
    <property type="evidence" value="ECO:0007669"/>
    <property type="project" value="InterPro"/>
</dbReference>
<dbReference type="Gene3D" id="1.10.8.10">
    <property type="entry name" value="DNA helicase RuvA subunit, C-terminal domain"/>
    <property type="match status" value="1"/>
</dbReference>
<dbReference type="Pfam" id="PF05175">
    <property type="entry name" value="MTS"/>
    <property type="match status" value="1"/>
</dbReference>
<organism evidence="8">
    <name type="scientific">Marinobacter antarcticus</name>
    <dbReference type="NCBI Taxonomy" id="564117"/>
    <lineage>
        <taxon>Bacteria</taxon>
        <taxon>Pseudomonadati</taxon>
        <taxon>Pseudomonadota</taxon>
        <taxon>Gammaproteobacteria</taxon>
        <taxon>Pseudomonadales</taxon>
        <taxon>Marinobacteraceae</taxon>
        <taxon>Marinobacter</taxon>
    </lineage>
</organism>
<dbReference type="AlphaFoldDB" id="A0A831R3G1"/>
<sequence>MTSKRSMTCQALLNNAVRRIASETPRLDAELLLAHVSGLSRSSFRAFPEREVDAQPAAEFESLVAQRALGMPVAYLLGHQEFWSLPLTVSSSTLIPRPDTECLVEQALELLLPDTARVVDLGTGTGAIALALASERPSWVISACDLLDDAVALAQLNARQLRLPVNVYQSSWFAGLPSASFDLIVSNPPYVASDDHHLKEGDVRFEPSSALVSGADGLDDIRRIVDEAPAWLSAEGWLLLEHGFDQAKAVRELFVDRGFAMVESRQDYGGNDRMTLGQWPRKKGALHAE</sequence>
<feature type="domain" description="Release factor glutamine methyltransferase N-terminal" evidence="7">
    <location>
        <begin position="13"/>
        <end position="78"/>
    </location>
</feature>
<dbReference type="PANTHER" id="PTHR18895">
    <property type="entry name" value="HEMK METHYLTRANSFERASE"/>
    <property type="match status" value="1"/>
</dbReference>
<feature type="binding site" evidence="5">
    <location>
        <position position="172"/>
    </location>
    <ligand>
        <name>S-adenosyl-L-methionine</name>
        <dbReference type="ChEBI" id="CHEBI:59789"/>
    </ligand>
</feature>
<dbReference type="InterPro" id="IPR002052">
    <property type="entry name" value="DNA_methylase_N6_adenine_CS"/>
</dbReference>
<comment type="function">
    <text evidence="5">Methylates the class 1 translation termination release factors RF1/PrfA and RF2/PrfB on the glutamine residue of the universally conserved GGQ motif.</text>
</comment>
<name>A0A831R3G1_9GAMM</name>
<evidence type="ECO:0000256" key="5">
    <source>
        <dbReference type="HAMAP-Rule" id="MF_02126"/>
    </source>
</evidence>
<dbReference type="EMBL" id="DRGY01000030">
    <property type="protein sequence ID" value="HEA51364.1"/>
    <property type="molecule type" value="Genomic_DNA"/>
</dbReference>
<dbReference type="Proteomes" id="UP000885748">
    <property type="component" value="Unassembled WGS sequence"/>
</dbReference>
<accession>A0A831R3G1</accession>
<dbReference type="GO" id="GO:0102559">
    <property type="term" value="F:peptide chain release factor N(5)-glutamine methyltransferase activity"/>
    <property type="evidence" value="ECO:0007669"/>
    <property type="project" value="UniProtKB-EC"/>
</dbReference>